<proteinExistence type="predicted"/>
<gene>
    <name evidence="1" type="ORF">CSSPJE1EN2_LOCUS2419</name>
</gene>
<dbReference type="Proteomes" id="UP001497522">
    <property type="component" value="Chromosome 10"/>
</dbReference>
<name>A0ABP1AAC0_9BRYO</name>
<sequence>MDSGHSRMGMDSGECLNVIFKVTPSNISMSLMRSLIRCTHEVMTALIVLLPLIIISLRLHRSIYKVQEETVKRSGLQLVVEGVVKVGGRRVGELYGEGEEDEATKKIQGVGEEVVPMELENVDQAGGLVVEKVRQGLFCIVLMSAFFM</sequence>
<keyword evidence="2" id="KW-1185">Reference proteome</keyword>
<protein>
    <submittedName>
        <fullName evidence="1">Uncharacterized protein</fullName>
    </submittedName>
</protein>
<reference evidence="1" key="1">
    <citation type="submission" date="2024-03" db="EMBL/GenBank/DDBJ databases">
        <authorList>
            <consortium name="ELIXIR-Norway"/>
            <consortium name="Elixir Norway"/>
        </authorList>
    </citation>
    <scope>NUCLEOTIDE SEQUENCE</scope>
</reference>
<evidence type="ECO:0000313" key="2">
    <source>
        <dbReference type="Proteomes" id="UP001497522"/>
    </source>
</evidence>
<accession>A0ABP1AAC0</accession>
<dbReference type="EMBL" id="OZ023711">
    <property type="protein sequence ID" value="CAK9859424.1"/>
    <property type="molecule type" value="Genomic_DNA"/>
</dbReference>
<evidence type="ECO:0000313" key="1">
    <source>
        <dbReference type="EMBL" id="CAK9859424.1"/>
    </source>
</evidence>
<organism evidence="1 2">
    <name type="scientific">Sphagnum jensenii</name>
    <dbReference type="NCBI Taxonomy" id="128206"/>
    <lineage>
        <taxon>Eukaryota</taxon>
        <taxon>Viridiplantae</taxon>
        <taxon>Streptophyta</taxon>
        <taxon>Embryophyta</taxon>
        <taxon>Bryophyta</taxon>
        <taxon>Sphagnophytina</taxon>
        <taxon>Sphagnopsida</taxon>
        <taxon>Sphagnales</taxon>
        <taxon>Sphagnaceae</taxon>
        <taxon>Sphagnum</taxon>
    </lineage>
</organism>